<evidence type="ECO:0000313" key="2">
    <source>
        <dbReference type="Proteomes" id="UP000252107"/>
    </source>
</evidence>
<reference evidence="1" key="1">
    <citation type="submission" date="2016-04" db="EMBL/GenBank/DDBJ databases">
        <authorList>
            <person name="Tabuchi Yagui T.R."/>
        </authorList>
    </citation>
    <scope>NUCLEOTIDE SEQUENCE [LARGE SCALE GENOMIC DNA]</scope>
    <source>
        <strain evidence="1">NIES-26</strain>
    </source>
</reference>
<comment type="caution">
    <text evidence="1">The sequence shown here is derived from an EMBL/GenBank/DDBJ whole genome shotgun (WGS) entry which is preliminary data.</text>
</comment>
<dbReference type="Gene3D" id="3.40.50.1820">
    <property type="entry name" value="alpha/beta hydrolase"/>
    <property type="match status" value="1"/>
</dbReference>
<organism evidence="1 2">
    <name type="scientific">Nostoc minutum NIES-26</name>
    <dbReference type="NCBI Taxonomy" id="1844469"/>
    <lineage>
        <taxon>Bacteria</taxon>
        <taxon>Bacillati</taxon>
        <taxon>Cyanobacteriota</taxon>
        <taxon>Cyanophyceae</taxon>
        <taxon>Nostocales</taxon>
        <taxon>Nostocaceae</taxon>
        <taxon>Nostoc</taxon>
    </lineage>
</organism>
<dbReference type="Proteomes" id="UP000252107">
    <property type="component" value="Unassembled WGS sequence"/>
</dbReference>
<evidence type="ECO:0000313" key="1">
    <source>
        <dbReference type="EMBL" id="RCJ28951.1"/>
    </source>
</evidence>
<dbReference type="AlphaFoldDB" id="A0A367QZ34"/>
<dbReference type="InterPro" id="IPR029058">
    <property type="entry name" value="AB_hydrolase_fold"/>
</dbReference>
<keyword evidence="2" id="KW-1185">Reference proteome</keyword>
<dbReference type="SUPFAM" id="SSF53474">
    <property type="entry name" value="alpha/beta-Hydrolases"/>
    <property type="match status" value="1"/>
</dbReference>
<accession>A0A367QZ34</accession>
<name>A0A367QZ34_9NOSO</name>
<protein>
    <submittedName>
        <fullName evidence="1">Uncharacterized protein</fullName>
    </submittedName>
</protein>
<dbReference type="EMBL" id="LXQD01000295">
    <property type="protein sequence ID" value="RCJ28951.1"/>
    <property type="molecule type" value="Genomic_DNA"/>
</dbReference>
<proteinExistence type="predicted"/>
<sequence length="395" mass="44665">MTTVIFVHGTGIRKREYEETFKIIEQKIHAQRPEIKVAPCLWGDLLGSKFNAQRASLPPEDVTLALEEGEEDDEYIVLWKQLYRDPLYELRLLSLKPIEEGGSNPFGDEPGDILKSRVENLTLASELQAKLLEAGIADVFEEARETVIRSESFYEALPTISESDLSEYYAAVARAIAAQAMLICEQQEKFPPILTDAQLRDEVVELLTLALGEAELGLGGWVLKPLVELAIPMGTYYVKRKRDTLTEKYSPFPCDILLYQARGEKIREFIKEQVEQAEPPVVLLAHSLGGIACVDLLVQQPLSQVELLVTVGSQAPFLYEINALCSLEYGQPLPENLSAKWLNIYDIRDFLSYFGSKIFPKVQDKRVDSKQPFPRSHGAYWTNPETWKAIFSRLP</sequence>
<gene>
    <name evidence="1" type="ORF">A6770_00705</name>
</gene>